<keyword evidence="2" id="KW-0175">Coiled coil</keyword>
<accession>A0ABM4DFG8</accession>
<feature type="repeat" description="ANK" evidence="1">
    <location>
        <begin position="1104"/>
        <end position="1136"/>
    </location>
</feature>
<dbReference type="PROSITE" id="PS50088">
    <property type="entry name" value="ANK_REPEAT"/>
    <property type="match status" value="2"/>
</dbReference>
<dbReference type="Pfam" id="PF12796">
    <property type="entry name" value="Ank_2"/>
    <property type="match status" value="2"/>
</dbReference>
<protein>
    <submittedName>
        <fullName evidence="5 6">KN motif and ankyrin repeat domain-containing protein 1 isoform X3</fullName>
    </submittedName>
</protein>
<evidence type="ECO:0000256" key="2">
    <source>
        <dbReference type="SAM" id="Coils"/>
    </source>
</evidence>
<name>A0ABM4DFG8_HYDVU</name>
<dbReference type="SUPFAM" id="SSF48403">
    <property type="entry name" value="Ankyrin repeat"/>
    <property type="match status" value="1"/>
</dbReference>
<dbReference type="InterPro" id="IPR047184">
    <property type="entry name" value="KANK1-4"/>
</dbReference>
<dbReference type="RefSeq" id="XP_065673162.1">
    <property type="nucleotide sequence ID" value="XM_065817090.1"/>
</dbReference>
<evidence type="ECO:0000313" key="7">
    <source>
        <dbReference type="RefSeq" id="XP_065673162.1"/>
    </source>
</evidence>
<keyword evidence="4" id="KW-1185">Reference proteome</keyword>
<dbReference type="Gene3D" id="1.25.40.20">
    <property type="entry name" value="Ankyrin repeat-containing domain"/>
    <property type="match status" value="1"/>
</dbReference>
<sequence length="1227" mass="136911">MSCLSIESIGSASSNNVQSINKISCSQLFSLKEKRKPLYRATSQPNVSKLHNQPDTTLTPHIERRNYSQGDYCYNYQENKNSSYWQHRNNGRYANQIKDNARNTENLDDLILYRSNSGGKKEEIFSSRELQKACEKLRRDADNIMLSEDEWRNILNFDQSNQSFDADLLEAIYLLRNAYRKGLFSRDTKTALDSDLSKGKANLTLPDYLNNSLDSLSSVLYSSSESTPINSSGCSTPNSVKRRPKQPNILLPSNHGVYQDYVEIRRAESISSCYSESDRNSIISDTSFFDLSEEINENEAVPKKSKITFSELEETLTEFDVSNQMVEGETKTNEDCLKFHENKIKMLCAERPNSPTSNFLASIISLESSTDIISQIHCNLSPLLHKVKKLEEQSKTINSLQVKLAVIQEEKRQLSSMLEKKRQQLNEKKEFSEPLNFSRKREKFSFSPIYLSVVGFNQRADKFTETSCDSAKVFQDVGVQKSLNYPVMKDIGINVFLTFLDRACQTKVETNNFSCQNDLIISSKNQELQTDKVILKESSVGDDIAEKFYTNSFTQVSKNYKNQFTQCNLIEYLDKSLMAGCSTNDFSDVGSGDSLAEIFLISSETQTCTQIKNDQATQCSTNTLEKSLSVGCSYANLKTASSQCLVDRKDFQCGDNFVKYKDASSNVDLFMKDAWTSSRIIETKSTSSGCEVQTCNIGVSDCSIFDVFCDRCSNLNLQSVGVGEYVNNSLCCIDDKMCGCFKPTSISVAIGNDSVNDIFCDHCKNLKTSSTGVGDDKVDDVFCDKCSSLKTLSCGVGDSTIDNLLCDRCSNKTFFDIGVSKDSVNSSCCISCTQKSVRSIGIGEGNINDTFCSKCIANEDKFVFDIDILKLQQPALCHYCGNKVDLNDTNLDESLQAMRDSMHNFASGMKRSTVSRSLNLESCDDSFYKSKDDLESPEDDYRAIMSDEEDDSNGRGKADVIESCKMLHAHFSGENQLKQPAVLQYMSIIQALWFKTVKRKRANAAIVKSYIDLFQQRVPELLETIMNMSDDEGNTALHFAITYKNYAVVNILLDSGECSVDTINQSGYSPIMMACLTGFENKSDKYIMQRLFRMGDINKPVAETGETPLMLAVSHGHIGVVELLLDVGCDINAIDDDGATALMCACDHGNVNIVKTLLGNPDCDVTIEDNEGSTALSIAMDARRKDLALLIYGTLNFDARGRIKLSPSKQSLLGLGRRSPSPVIGRK</sequence>
<evidence type="ECO:0000313" key="4">
    <source>
        <dbReference type="Proteomes" id="UP001652625"/>
    </source>
</evidence>
<feature type="repeat" description="ANK" evidence="1">
    <location>
        <begin position="1032"/>
        <end position="1056"/>
    </location>
</feature>
<feature type="region of interest" description="Disordered" evidence="3">
    <location>
        <begin position="224"/>
        <end position="246"/>
    </location>
</feature>
<dbReference type="PANTHER" id="PTHR24168:SF21">
    <property type="entry name" value="KANK, ISOFORM D"/>
    <property type="match status" value="1"/>
</dbReference>
<evidence type="ECO:0000256" key="1">
    <source>
        <dbReference type="PROSITE-ProRule" id="PRU00023"/>
    </source>
</evidence>
<dbReference type="PANTHER" id="PTHR24168">
    <property type="entry name" value="KN MOTIF AND ANKYRIN REPEAT DOMAIN-CONTAINING"/>
    <property type="match status" value="1"/>
</dbReference>
<dbReference type="GeneID" id="100203056"/>
<evidence type="ECO:0000313" key="8">
    <source>
        <dbReference type="RefSeq" id="XP_065673163.1"/>
    </source>
</evidence>
<dbReference type="InterPro" id="IPR036770">
    <property type="entry name" value="Ankyrin_rpt-contain_sf"/>
</dbReference>
<keyword evidence="1" id="KW-0040">ANK repeat</keyword>
<dbReference type="SMART" id="SM00248">
    <property type="entry name" value="ANK"/>
    <property type="match status" value="5"/>
</dbReference>
<dbReference type="InterPro" id="IPR002110">
    <property type="entry name" value="Ankyrin_rpt"/>
</dbReference>
<reference evidence="5 6" key="1">
    <citation type="submission" date="2025-05" db="UniProtKB">
        <authorList>
            <consortium name="RefSeq"/>
        </authorList>
    </citation>
    <scope>IDENTIFICATION</scope>
</reference>
<dbReference type="RefSeq" id="XP_065673159.1">
    <property type="nucleotide sequence ID" value="XM_065817087.1"/>
</dbReference>
<evidence type="ECO:0000313" key="6">
    <source>
        <dbReference type="RefSeq" id="XP_065673161.1"/>
    </source>
</evidence>
<dbReference type="PROSITE" id="PS50297">
    <property type="entry name" value="ANK_REP_REGION"/>
    <property type="match status" value="2"/>
</dbReference>
<organism evidence="4 8">
    <name type="scientific">Hydra vulgaris</name>
    <name type="common">Hydra</name>
    <name type="synonym">Hydra attenuata</name>
    <dbReference type="NCBI Taxonomy" id="6087"/>
    <lineage>
        <taxon>Eukaryota</taxon>
        <taxon>Metazoa</taxon>
        <taxon>Cnidaria</taxon>
        <taxon>Hydrozoa</taxon>
        <taxon>Hydroidolina</taxon>
        <taxon>Anthoathecata</taxon>
        <taxon>Aplanulata</taxon>
        <taxon>Hydridae</taxon>
        <taxon>Hydra</taxon>
    </lineage>
</organism>
<evidence type="ECO:0000256" key="3">
    <source>
        <dbReference type="SAM" id="MobiDB-lite"/>
    </source>
</evidence>
<dbReference type="RefSeq" id="XP_065673161.1">
    <property type="nucleotide sequence ID" value="XM_065817089.1"/>
</dbReference>
<dbReference type="RefSeq" id="XP_065673163.1">
    <property type="nucleotide sequence ID" value="XM_065817091.1"/>
</dbReference>
<feature type="compositionally biased region" description="Polar residues" evidence="3">
    <location>
        <begin position="227"/>
        <end position="239"/>
    </location>
</feature>
<gene>
    <name evidence="5 6 7 8" type="primary">LOC100203056</name>
</gene>
<dbReference type="Proteomes" id="UP001652625">
    <property type="component" value="Chromosome 14"/>
</dbReference>
<evidence type="ECO:0000313" key="5">
    <source>
        <dbReference type="RefSeq" id="XP_065673159.1"/>
    </source>
</evidence>
<feature type="coiled-coil region" evidence="2">
    <location>
        <begin position="390"/>
        <end position="428"/>
    </location>
</feature>
<proteinExistence type="predicted"/>